<dbReference type="KEGG" id="fae:FAES_1455"/>
<organism evidence="3 4">
    <name type="scientific">Fibrella aestuarina BUZ 2</name>
    <dbReference type="NCBI Taxonomy" id="1166018"/>
    <lineage>
        <taxon>Bacteria</taxon>
        <taxon>Pseudomonadati</taxon>
        <taxon>Bacteroidota</taxon>
        <taxon>Cytophagia</taxon>
        <taxon>Cytophagales</taxon>
        <taxon>Spirosomataceae</taxon>
        <taxon>Fibrella</taxon>
    </lineage>
</organism>
<dbReference type="SUPFAM" id="SSF50494">
    <property type="entry name" value="Trypsin-like serine proteases"/>
    <property type="match status" value="1"/>
</dbReference>
<evidence type="ECO:0000256" key="2">
    <source>
        <dbReference type="SAM" id="Phobius"/>
    </source>
</evidence>
<dbReference type="AlphaFoldDB" id="I0K5R2"/>
<keyword evidence="4" id="KW-1185">Reference proteome</keyword>
<protein>
    <recommendedName>
        <fullName evidence="5">Serine protease</fullName>
    </recommendedName>
</protein>
<accession>I0K5R2</accession>
<gene>
    <name evidence="3" type="ORF">FAES_1455</name>
</gene>
<dbReference type="InterPro" id="IPR009003">
    <property type="entry name" value="Peptidase_S1_PA"/>
</dbReference>
<dbReference type="OrthoDB" id="9813435at2"/>
<dbReference type="Gene3D" id="2.40.10.10">
    <property type="entry name" value="Trypsin-like serine proteases"/>
    <property type="match status" value="2"/>
</dbReference>
<evidence type="ECO:0008006" key="5">
    <source>
        <dbReference type="Google" id="ProtNLM"/>
    </source>
</evidence>
<feature type="transmembrane region" description="Helical" evidence="2">
    <location>
        <begin position="185"/>
        <end position="205"/>
    </location>
</feature>
<feature type="transmembrane region" description="Helical" evidence="2">
    <location>
        <begin position="145"/>
        <end position="165"/>
    </location>
</feature>
<dbReference type="EMBL" id="HE796683">
    <property type="protein sequence ID" value="CCG99465.1"/>
    <property type="molecule type" value="Genomic_DNA"/>
</dbReference>
<dbReference type="Pfam" id="PF13365">
    <property type="entry name" value="Trypsin_2"/>
    <property type="match status" value="1"/>
</dbReference>
<sequence>MSSLHSLRLSTAQWFLWTIGLLLFLAISYLLPHWQLSVGRSATTLTTGDMTTLSSLLYEPKPTSTTATPPTPQTATVPDSQRQLTDSQRLRAYSYIVNTYPMYPSDADTLQNWINLFNQPGALMSALKEHTFPVRSYFWLMGGWLYWEVIFWTWFGLIASLLFSVSEALRTDSKSFDQSEVWTHIAKFFYAPLCSIAIFLGLSLAITDQKVLDMVKFSPNQILVAFILGFFSGRVVDLLQRIKNVILPDGSLTPPVPLNTSANSSSTTATLALPQIETAIRQYGPLWQQAYPNVTGIAAQLKTTAGRPTGQAAIVFEVSQKPANLTVGAIPPSFTVPLANGQSIDIPTDVEEVGITRFGYREGQARRNNRLPTGVGSSVATRSTLAEPENWGTLGLRVHDSTGEYVLTCCHVLCGHLINDMPWFYDSSEHGPIDVVVPTNHDTQQIGTVVKASFNSKEDFALVRLMTPTDVDKTPLGMSIRLTDTEPQPKLHQLVNMVGAFSNVQSATISALYQEGQYEDIPNLVRPARMEGLIKTQLLSNKGDSGAAVFILDTNQKAKVIGLLIANNEVASYILPVHNYLLNNGLFLSV</sequence>
<proteinExistence type="predicted"/>
<feature type="region of interest" description="Disordered" evidence="1">
    <location>
        <begin position="59"/>
        <end position="81"/>
    </location>
</feature>
<feature type="compositionally biased region" description="Low complexity" evidence="1">
    <location>
        <begin position="59"/>
        <end position="78"/>
    </location>
</feature>
<name>I0K5R2_9BACT</name>
<reference evidence="3 4" key="1">
    <citation type="journal article" date="2012" name="J. Bacteriol.">
        <title>Genome Sequence of Fibrella aestuarina BUZ 2T, a Filamentous Marine Bacterium.</title>
        <authorList>
            <person name="Filippini M."/>
            <person name="Qi W."/>
            <person name="Blom J."/>
            <person name="Goesmann A."/>
            <person name="Smits T.H."/>
            <person name="Bagheri H.C."/>
        </authorList>
    </citation>
    <scope>NUCLEOTIDE SEQUENCE [LARGE SCALE GENOMIC DNA]</scope>
    <source>
        <strain evidence="4">BUZ 2T</strain>
    </source>
</reference>
<keyword evidence="2" id="KW-1133">Transmembrane helix</keyword>
<dbReference type="Proteomes" id="UP000011058">
    <property type="component" value="Chromosome"/>
</dbReference>
<keyword evidence="2" id="KW-0812">Transmembrane</keyword>
<dbReference type="eggNOG" id="COG0265">
    <property type="taxonomic scope" value="Bacteria"/>
</dbReference>
<evidence type="ECO:0000256" key="1">
    <source>
        <dbReference type="SAM" id="MobiDB-lite"/>
    </source>
</evidence>
<feature type="transmembrane region" description="Helical" evidence="2">
    <location>
        <begin position="12"/>
        <end position="31"/>
    </location>
</feature>
<dbReference type="HOGENOM" id="CLU_462124_0_0_10"/>
<dbReference type="STRING" id="1166018.FAES_1455"/>
<dbReference type="RefSeq" id="WP_015330564.1">
    <property type="nucleotide sequence ID" value="NC_020054.1"/>
</dbReference>
<evidence type="ECO:0000313" key="3">
    <source>
        <dbReference type="EMBL" id="CCG99465.1"/>
    </source>
</evidence>
<dbReference type="InterPro" id="IPR043504">
    <property type="entry name" value="Peptidase_S1_PA_chymotrypsin"/>
</dbReference>
<keyword evidence="2" id="KW-0472">Membrane</keyword>
<evidence type="ECO:0000313" key="4">
    <source>
        <dbReference type="Proteomes" id="UP000011058"/>
    </source>
</evidence>